<organism evidence="2 3">
    <name type="scientific">Caryophanon tenue</name>
    <dbReference type="NCBI Taxonomy" id="33978"/>
    <lineage>
        <taxon>Bacteria</taxon>
        <taxon>Bacillati</taxon>
        <taxon>Bacillota</taxon>
        <taxon>Bacilli</taxon>
        <taxon>Bacillales</taxon>
        <taxon>Caryophanaceae</taxon>
        <taxon>Caryophanon</taxon>
    </lineage>
</organism>
<evidence type="ECO:0000256" key="1">
    <source>
        <dbReference type="SAM" id="MobiDB-lite"/>
    </source>
</evidence>
<evidence type="ECO:0008006" key="4">
    <source>
        <dbReference type="Google" id="ProtNLM"/>
    </source>
</evidence>
<protein>
    <recommendedName>
        <fullName evidence="4">DUF3862 domain-containing protein</fullName>
    </recommendedName>
</protein>
<dbReference type="Gene3D" id="3.10.450.730">
    <property type="entry name" value="BLIP domain"/>
    <property type="match status" value="1"/>
</dbReference>
<evidence type="ECO:0000313" key="3">
    <source>
        <dbReference type="Proteomes" id="UP000093199"/>
    </source>
</evidence>
<reference evidence="2 3" key="1">
    <citation type="submission" date="2016-07" db="EMBL/GenBank/DDBJ databases">
        <title>Caryophanon tenue genome sequencing.</title>
        <authorList>
            <person name="Verma A."/>
            <person name="Pal Y."/>
            <person name="Krishnamurthi S."/>
        </authorList>
    </citation>
    <scope>NUCLEOTIDE SEQUENCE [LARGE SCALE GENOMIC DNA]</scope>
    <source>
        <strain evidence="2 3">DSM 14152</strain>
    </source>
</reference>
<comment type="caution">
    <text evidence="2">The sequence shown here is derived from an EMBL/GenBank/DDBJ whole genome shotgun (WGS) entry which is preliminary data.</text>
</comment>
<keyword evidence="3" id="KW-1185">Reference proteome</keyword>
<evidence type="ECO:0000313" key="2">
    <source>
        <dbReference type="EMBL" id="OCS82450.1"/>
    </source>
</evidence>
<gene>
    <name evidence="2" type="ORF">A6M13_07105</name>
</gene>
<sequence length="128" mass="14500">MMRNQLHKLGVVLLGVVFVSACGDPIQEIEDSNKYSWQRHMNAEEFEQLEEGMTYEEVAQIARGAGEKEDDSTYIWRDEISMTQLYEVTFDNGQLVNKEQQMIHGHSKRGLDAVTEEADGETADAASE</sequence>
<dbReference type="OrthoDB" id="2454707at2"/>
<dbReference type="RefSeq" id="WP_066548407.1">
    <property type="nucleotide sequence ID" value="NZ_MASJ01000041.1"/>
</dbReference>
<accession>A0A1C0Y5K8</accession>
<dbReference type="AlphaFoldDB" id="A0A1C0Y5K8"/>
<dbReference type="Proteomes" id="UP000093199">
    <property type="component" value="Unassembled WGS sequence"/>
</dbReference>
<dbReference type="EMBL" id="MASJ01000041">
    <property type="protein sequence ID" value="OCS82450.1"/>
    <property type="molecule type" value="Genomic_DNA"/>
</dbReference>
<dbReference type="PROSITE" id="PS51257">
    <property type="entry name" value="PROKAR_LIPOPROTEIN"/>
    <property type="match status" value="1"/>
</dbReference>
<feature type="region of interest" description="Disordered" evidence="1">
    <location>
        <begin position="106"/>
        <end position="128"/>
    </location>
</feature>
<feature type="compositionally biased region" description="Acidic residues" evidence="1">
    <location>
        <begin position="114"/>
        <end position="128"/>
    </location>
</feature>
<name>A0A1C0Y5K8_9BACL</name>
<proteinExistence type="predicted"/>